<dbReference type="RefSeq" id="WP_114612176.1">
    <property type="nucleotide sequence ID" value="NZ_QFWX01000002.1"/>
</dbReference>
<dbReference type="GO" id="GO:0019825">
    <property type="term" value="F:oxygen binding"/>
    <property type="evidence" value="ECO:0007669"/>
    <property type="project" value="InterPro"/>
</dbReference>
<keyword evidence="4 5" id="KW-0408">Iron</keyword>
<comment type="caution">
    <text evidence="7">The sequence shown here is derived from an EMBL/GenBank/DDBJ whole genome shotgun (WGS) entry which is preliminary data.</text>
</comment>
<dbReference type="CDD" id="cd00454">
    <property type="entry name" value="TrHb1_N"/>
    <property type="match status" value="1"/>
</dbReference>
<dbReference type="InterPro" id="IPR009050">
    <property type="entry name" value="Globin-like_sf"/>
</dbReference>
<feature type="chain" id="PRO_5015928879" evidence="6">
    <location>
        <begin position="18"/>
        <end position="146"/>
    </location>
</feature>
<evidence type="ECO:0000256" key="5">
    <source>
        <dbReference type="PIRSR" id="PIRSR601486-1"/>
    </source>
</evidence>
<evidence type="ECO:0000256" key="1">
    <source>
        <dbReference type="ARBA" id="ARBA00022448"/>
    </source>
</evidence>
<sequence length="146" mass="16416">MRYPAIAMVLVTMLTFAGCQSMGKNSDPPDSLYHQLGERSGIASIVEDLLYRIVEDPRINEQFRGIDVRQFHTNLTDQLCELSGGPCTYSGRGMRESHEEMNVTATQFNALAENLILAMEENDIPTGAQNRLIEKLVPLYPQIRNL</sequence>
<accession>A0A2V3ZNF8</accession>
<dbReference type="SUPFAM" id="SSF46458">
    <property type="entry name" value="Globin-like"/>
    <property type="match status" value="1"/>
</dbReference>
<organism evidence="7 8">
    <name type="scientific">Marinobacter vulgaris</name>
    <dbReference type="NCBI Taxonomy" id="1928331"/>
    <lineage>
        <taxon>Bacteria</taxon>
        <taxon>Pseudomonadati</taxon>
        <taxon>Pseudomonadota</taxon>
        <taxon>Gammaproteobacteria</taxon>
        <taxon>Pseudomonadales</taxon>
        <taxon>Marinobacteraceae</taxon>
        <taxon>Marinobacter</taxon>
    </lineage>
</organism>
<evidence type="ECO:0000313" key="8">
    <source>
        <dbReference type="Proteomes" id="UP000253987"/>
    </source>
</evidence>
<dbReference type="PROSITE" id="PS51257">
    <property type="entry name" value="PROKAR_LIPOPROTEIN"/>
    <property type="match status" value="1"/>
</dbReference>
<dbReference type="GO" id="GO:0046872">
    <property type="term" value="F:metal ion binding"/>
    <property type="evidence" value="ECO:0007669"/>
    <property type="project" value="UniProtKB-KW"/>
</dbReference>
<keyword evidence="8" id="KW-1185">Reference proteome</keyword>
<feature type="signal peptide" evidence="6">
    <location>
        <begin position="1"/>
        <end position="17"/>
    </location>
</feature>
<keyword evidence="1" id="KW-0813">Transport</keyword>
<gene>
    <name evidence="7" type="ORF">DIT71_05395</name>
</gene>
<dbReference type="OrthoDB" id="9795814at2"/>
<dbReference type="Gene3D" id="1.10.490.10">
    <property type="entry name" value="Globins"/>
    <property type="match status" value="1"/>
</dbReference>
<proteinExistence type="predicted"/>
<evidence type="ECO:0000256" key="2">
    <source>
        <dbReference type="ARBA" id="ARBA00022617"/>
    </source>
</evidence>
<dbReference type="Pfam" id="PF01152">
    <property type="entry name" value="Bac_globin"/>
    <property type="match status" value="1"/>
</dbReference>
<dbReference type="InterPro" id="IPR012292">
    <property type="entry name" value="Globin/Proto"/>
</dbReference>
<evidence type="ECO:0000313" key="7">
    <source>
        <dbReference type="EMBL" id="PXX92622.1"/>
    </source>
</evidence>
<dbReference type="EMBL" id="QFWX01000002">
    <property type="protein sequence ID" value="PXX92622.1"/>
    <property type="molecule type" value="Genomic_DNA"/>
</dbReference>
<reference evidence="8" key="1">
    <citation type="submission" date="2018-05" db="EMBL/GenBank/DDBJ databases">
        <authorList>
            <person name="Lu D."/>
        </authorList>
    </citation>
    <scope>NUCLEOTIDE SEQUENCE [LARGE SCALE GENOMIC DNA]</scope>
    <source>
        <strain evidence="8">F01</strain>
    </source>
</reference>
<evidence type="ECO:0000256" key="6">
    <source>
        <dbReference type="SAM" id="SignalP"/>
    </source>
</evidence>
<feature type="binding site" description="distal binding residue" evidence="5">
    <location>
        <position position="98"/>
    </location>
    <ligand>
        <name>heme</name>
        <dbReference type="ChEBI" id="CHEBI:30413"/>
    </ligand>
    <ligandPart>
        <name>Fe</name>
        <dbReference type="ChEBI" id="CHEBI:18248"/>
    </ligandPart>
</feature>
<evidence type="ECO:0000256" key="3">
    <source>
        <dbReference type="ARBA" id="ARBA00022723"/>
    </source>
</evidence>
<dbReference type="InterPro" id="IPR001486">
    <property type="entry name" value="Hemoglobin_trunc"/>
</dbReference>
<keyword evidence="3 5" id="KW-0479">Metal-binding</keyword>
<protein>
    <submittedName>
        <fullName evidence="7">Group 1 truncated hemoglobin</fullName>
    </submittedName>
</protein>
<dbReference type="Proteomes" id="UP000253987">
    <property type="component" value="Unassembled WGS sequence"/>
</dbReference>
<dbReference type="AlphaFoldDB" id="A0A2V3ZNF8"/>
<dbReference type="GO" id="GO:0020037">
    <property type="term" value="F:heme binding"/>
    <property type="evidence" value="ECO:0007669"/>
    <property type="project" value="InterPro"/>
</dbReference>
<reference evidence="7 8" key="2">
    <citation type="submission" date="2018-06" db="EMBL/GenBank/DDBJ databases">
        <title>Marinobactersediminissp. nov, a moderately halophilic bacterium isolated from marine solar saltern.</title>
        <authorList>
            <person name="Zhang Y."/>
        </authorList>
    </citation>
    <scope>NUCLEOTIDE SEQUENCE [LARGE SCALE GENOMIC DNA]</scope>
    <source>
        <strain evidence="7 8">F01</strain>
    </source>
</reference>
<name>A0A2V3ZNF8_9GAMM</name>
<evidence type="ECO:0000256" key="4">
    <source>
        <dbReference type="ARBA" id="ARBA00023004"/>
    </source>
</evidence>
<keyword evidence="2 5" id="KW-0349">Heme</keyword>
<keyword evidence="6" id="KW-0732">Signal</keyword>